<dbReference type="InterPro" id="IPR052334">
    <property type="entry name" value="G8_domain-comF-like"/>
</dbReference>
<sequence length="564" mass="63465">MGQQNVLGAYPFHWHMIGEVAQGVSYVTDSSVYRSFYRCFVVHGTNALLVKQNTGFHIDGHCFYLEDGVEERNWFEANFAGFVHVIGSPAGGVSQSGTLHIQSTDLIQPSDAAASGFYASNPNNVFINNAASGGFSGFTFPTLPRAVGVINWEAHDCVRGANVFGVALLKNAWINGRSNNYWALYPDRLYDLAPIAGFQWYDTRVQTVLTNVTFSNFVYQPQLLSMRQGVFYSMVPSDEFKPCHISTSRGVTLKNIDWNALIHNPVMQTGSSRYFNWLDWDGTVTQRFRPTVIASWPRWWQLDDDCYYKQEWNSWVCDWYPWRTVARLDIRIPGYTAQVDTQANIPPTQDNYVGYVAQFGRWNADARTMTITRNEGITGVTGTGGWYVHFNNGVTPYFRIFLTQIPVGTSIMFATRYPPGTQFSIRRNFVWYNQYNSQLTQASSLDQVMASTTGELFFFDGRRLYIKLTDPGDASVDPTFSADGASVPGARYFSLSYDVTATNLNNCPFVQVCQPTTTRGLSHTARMFRLQSAVVVAKQMTECVLIGLFRAAYPVGTVVANWLS</sequence>
<dbReference type="EMBL" id="BLLF01001160">
    <property type="protein sequence ID" value="GFH17512.1"/>
    <property type="molecule type" value="Genomic_DNA"/>
</dbReference>
<dbReference type="Pfam" id="PF24606">
    <property type="entry name" value="CEMIP_beta-hel"/>
    <property type="match status" value="1"/>
</dbReference>
<gene>
    <name evidence="2" type="ORF">HaLaN_14167</name>
</gene>
<proteinExistence type="predicted"/>
<dbReference type="InterPro" id="IPR055401">
    <property type="entry name" value="CEMIP_beta-hel_dom"/>
</dbReference>
<accession>A0A699ZNR0</accession>
<reference evidence="2 3" key="1">
    <citation type="submission" date="2020-02" db="EMBL/GenBank/DDBJ databases">
        <title>Draft genome sequence of Haematococcus lacustris strain NIES-144.</title>
        <authorList>
            <person name="Morimoto D."/>
            <person name="Nakagawa S."/>
            <person name="Yoshida T."/>
            <person name="Sawayama S."/>
        </authorList>
    </citation>
    <scope>NUCLEOTIDE SEQUENCE [LARGE SCALE GENOMIC DNA]</scope>
    <source>
        <strain evidence="2 3">NIES-144</strain>
    </source>
</reference>
<feature type="non-terminal residue" evidence="2">
    <location>
        <position position="1"/>
    </location>
</feature>
<dbReference type="AlphaFoldDB" id="A0A699ZNR0"/>
<evidence type="ECO:0000259" key="1">
    <source>
        <dbReference type="Pfam" id="PF24606"/>
    </source>
</evidence>
<evidence type="ECO:0000313" key="3">
    <source>
        <dbReference type="Proteomes" id="UP000485058"/>
    </source>
</evidence>
<protein>
    <recommendedName>
        <fullName evidence="1">CEMIP beta-helix domain-containing protein</fullName>
    </recommendedName>
</protein>
<organism evidence="2 3">
    <name type="scientific">Haematococcus lacustris</name>
    <name type="common">Green alga</name>
    <name type="synonym">Haematococcus pluvialis</name>
    <dbReference type="NCBI Taxonomy" id="44745"/>
    <lineage>
        <taxon>Eukaryota</taxon>
        <taxon>Viridiplantae</taxon>
        <taxon>Chlorophyta</taxon>
        <taxon>core chlorophytes</taxon>
        <taxon>Chlorophyceae</taxon>
        <taxon>CS clade</taxon>
        <taxon>Chlamydomonadales</taxon>
        <taxon>Haematococcaceae</taxon>
        <taxon>Haematococcus</taxon>
    </lineage>
</organism>
<feature type="domain" description="CEMIP beta-helix" evidence="1">
    <location>
        <begin position="1"/>
        <end position="148"/>
    </location>
</feature>
<keyword evidence="3" id="KW-1185">Reference proteome</keyword>
<dbReference type="PANTHER" id="PTHR47687:SF4">
    <property type="entry name" value="G8 DOMAIN-CONTAINING PROTEIN DDB_G0286311-RELATED"/>
    <property type="match status" value="1"/>
</dbReference>
<dbReference type="Proteomes" id="UP000485058">
    <property type="component" value="Unassembled WGS sequence"/>
</dbReference>
<dbReference type="PANTHER" id="PTHR47687">
    <property type="entry name" value="G8 DOMAIN-CONTAINING PROTEIN DDB_G0288475-RELATED"/>
    <property type="match status" value="1"/>
</dbReference>
<comment type="caution">
    <text evidence="2">The sequence shown here is derived from an EMBL/GenBank/DDBJ whole genome shotgun (WGS) entry which is preliminary data.</text>
</comment>
<evidence type="ECO:0000313" key="2">
    <source>
        <dbReference type="EMBL" id="GFH17512.1"/>
    </source>
</evidence>
<name>A0A699ZNR0_HAELA</name>